<dbReference type="EMBL" id="PPTA01000002">
    <property type="protein sequence ID" value="TFB06503.1"/>
    <property type="molecule type" value="Genomic_DNA"/>
</dbReference>
<dbReference type="RefSeq" id="XP_073562704.1">
    <property type="nucleotide sequence ID" value="XM_073699253.1"/>
</dbReference>
<gene>
    <name evidence="3" type="ORF">CCMA1212_001840</name>
</gene>
<evidence type="ECO:0000256" key="1">
    <source>
        <dbReference type="SAM" id="MobiDB-lite"/>
    </source>
</evidence>
<feature type="region of interest" description="Disordered" evidence="1">
    <location>
        <begin position="89"/>
        <end position="110"/>
    </location>
</feature>
<dbReference type="Proteomes" id="UP001642720">
    <property type="component" value="Unassembled WGS sequence"/>
</dbReference>
<proteinExistence type="predicted"/>
<comment type="caution">
    <text evidence="3">The sequence shown here is derived from an EMBL/GenBank/DDBJ whole genome shotgun (WGS) entry which is preliminary data.</text>
</comment>
<evidence type="ECO:0000256" key="2">
    <source>
        <dbReference type="SAM" id="SignalP"/>
    </source>
</evidence>
<sequence>MLRCWSGTWERRAAASRLSRLFLQLSTRLADGAALSDRGLGTVFPVCQFQVLVDWMDAPLLHRFASEASPGLTSYSGLEALSSRSAVPPAVQSLLRPPPCPQAAEAPPDA</sequence>
<name>A0ABY2HDY4_9HYPO</name>
<evidence type="ECO:0000313" key="3">
    <source>
        <dbReference type="EMBL" id="TFB06503.1"/>
    </source>
</evidence>
<dbReference type="GeneID" id="300573703"/>
<keyword evidence="4" id="KW-1185">Reference proteome</keyword>
<keyword evidence="2" id="KW-0732">Signal</keyword>
<protein>
    <submittedName>
        <fullName evidence="3">Uncharacterized protein</fullName>
    </submittedName>
</protein>
<organism evidence="3 4">
    <name type="scientific">Trichoderma ghanense</name>
    <dbReference type="NCBI Taxonomy" id="65468"/>
    <lineage>
        <taxon>Eukaryota</taxon>
        <taxon>Fungi</taxon>
        <taxon>Dikarya</taxon>
        <taxon>Ascomycota</taxon>
        <taxon>Pezizomycotina</taxon>
        <taxon>Sordariomycetes</taxon>
        <taxon>Hypocreomycetidae</taxon>
        <taxon>Hypocreales</taxon>
        <taxon>Hypocreaceae</taxon>
        <taxon>Trichoderma</taxon>
    </lineage>
</organism>
<feature type="chain" id="PRO_5045896027" evidence="2">
    <location>
        <begin position="16"/>
        <end position="110"/>
    </location>
</feature>
<accession>A0ABY2HDY4</accession>
<reference evidence="3 4" key="1">
    <citation type="submission" date="2018-01" db="EMBL/GenBank/DDBJ databases">
        <title>Genome characterization of the sugarcane-associated fungus Trichoderma ghanense CCMA-1212 and their application in lignocelulose bioconversion.</title>
        <authorList>
            <person name="Steindorff A.S."/>
            <person name="Mendes T.D."/>
            <person name="Vilela E.S.D."/>
            <person name="Rodrigues D.S."/>
            <person name="Formighieri E.F."/>
            <person name="Melo I.S."/>
            <person name="Favaro L.C.L."/>
        </authorList>
    </citation>
    <scope>NUCLEOTIDE SEQUENCE [LARGE SCALE GENOMIC DNA]</scope>
    <source>
        <strain evidence="3 4">CCMA-1212</strain>
    </source>
</reference>
<feature type="signal peptide" evidence="2">
    <location>
        <begin position="1"/>
        <end position="15"/>
    </location>
</feature>
<evidence type="ECO:0000313" key="4">
    <source>
        <dbReference type="Proteomes" id="UP001642720"/>
    </source>
</evidence>